<evidence type="ECO:0000313" key="1">
    <source>
        <dbReference type="EMBL" id="TWU60103.1"/>
    </source>
</evidence>
<dbReference type="AlphaFoldDB" id="A0A5C6FHS5"/>
<organism evidence="1 2">
    <name type="scientific">Rubripirellula tenax</name>
    <dbReference type="NCBI Taxonomy" id="2528015"/>
    <lineage>
        <taxon>Bacteria</taxon>
        <taxon>Pseudomonadati</taxon>
        <taxon>Planctomycetota</taxon>
        <taxon>Planctomycetia</taxon>
        <taxon>Pirellulales</taxon>
        <taxon>Pirellulaceae</taxon>
        <taxon>Rubripirellula</taxon>
    </lineage>
</organism>
<evidence type="ECO:0000313" key="2">
    <source>
        <dbReference type="Proteomes" id="UP000318288"/>
    </source>
</evidence>
<reference evidence="1 2" key="1">
    <citation type="submission" date="2019-02" db="EMBL/GenBank/DDBJ databases">
        <title>Deep-cultivation of Planctomycetes and their phenomic and genomic characterization uncovers novel biology.</title>
        <authorList>
            <person name="Wiegand S."/>
            <person name="Jogler M."/>
            <person name="Boedeker C."/>
            <person name="Pinto D."/>
            <person name="Vollmers J."/>
            <person name="Rivas-Marin E."/>
            <person name="Kohn T."/>
            <person name="Peeters S.H."/>
            <person name="Heuer A."/>
            <person name="Rast P."/>
            <person name="Oberbeckmann S."/>
            <person name="Bunk B."/>
            <person name="Jeske O."/>
            <person name="Meyerdierks A."/>
            <person name="Storesund J.E."/>
            <person name="Kallscheuer N."/>
            <person name="Luecker S."/>
            <person name="Lage O.M."/>
            <person name="Pohl T."/>
            <person name="Merkel B.J."/>
            <person name="Hornburger P."/>
            <person name="Mueller R.-W."/>
            <person name="Bruemmer F."/>
            <person name="Labrenz M."/>
            <person name="Spormann A.M."/>
            <person name="Op Den Camp H."/>
            <person name="Overmann J."/>
            <person name="Amann R."/>
            <person name="Jetten M.S.M."/>
            <person name="Mascher T."/>
            <person name="Medema M.H."/>
            <person name="Devos D.P."/>
            <person name="Kaster A.-K."/>
            <person name="Ovreas L."/>
            <person name="Rohde M."/>
            <person name="Galperin M.Y."/>
            <person name="Jogler C."/>
        </authorList>
    </citation>
    <scope>NUCLEOTIDE SEQUENCE [LARGE SCALE GENOMIC DNA]</scope>
    <source>
        <strain evidence="1 2">Poly51</strain>
    </source>
</reference>
<dbReference type="Proteomes" id="UP000318288">
    <property type="component" value="Unassembled WGS sequence"/>
</dbReference>
<protein>
    <submittedName>
        <fullName evidence="1">Uncharacterized protein</fullName>
    </submittedName>
</protein>
<comment type="caution">
    <text evidence="1">The sequence shown here is derived from an EMBL/GenBank/DDBJ whole genome shotgun (WGS) entry which is preliminary data.</text>
</comment>
<gene>
    <name evidence="1" type="ORF">Poly51_03770</name>
</gene>
<name>A0A5C6FHS5_9BACT</name>
<dbReference type="OrthoDB" id="265202at2"/>
<dbReference type="RefSeq" id="WP_146453638.1">
    <property type="nucleotide sequence ID" value="NZ_SJPW01000001.1"/>
</dbReference>
<accession>A0A5C6FHS5</accession>
<dbReference type="EMBL" id="SJPW01000001">
    <property type="protein sequence ID" value="TWU60103.1"/>
    <property type="molecule type" value="Genomic_DNA"/>
</dbReference>
<sequence length="485" mass="53159">MTINMNSSGKRFSRTGLSIMEVLFAIGVLLIGILGLASVIPVGANQSSDAVKFDKSSVAVQNLIDETVARVEAGTRSGFLSPNTATTADRQSYFNVNVTRTMLRNGFCVDPYFLTAADNRFDFTATQPGGTPHDRSLFPCFTPLFNPLTSPNGPGTTNANQRWFNTNATGILGGPRMPRVAIGHSGFSYRPTGSAVTINVPTSPKYLIERDRASQSSDPSLVIAEDDTLDAGRFYAKDSAGNLIKDLDSGRFSAMSFVKSDAFDATNVRITTVVFDRRELLTNPGAHDYTEPAPNTPLDGEASFDMRQFTFDYRDRPYYLGEQLLYVSGVDSGNSFAEGLGGTVEVVTHRAIVPTGDIEQDPPGFKRGQLLMLIRNQYLPYQTTALASLTPTPPQQLNFAWFEIVEVRKEPEAVNIPDPVHTTVNRDVWRTQLELKGPPWIFDDSARQNSGNVTPDFTIVADDTFAVYMPQAVAVFDRTITVNLE</sequence>
<proteinExistence type="predicted"/>
<keyword evidence="2" id="KW-1185">Reference proteome</keyword>